<dbReference type="EMBL" id="JAOYFB010000044">
    <property type="protein sequence ID" value="KAK4045521.1"/>
    <property type="molecule type" value="Genomic_DNA"/>
</dbReference>
<comment type="caution">
    <text evidence="2">The sequence shown here is derived from an EMBL/GenBank/DDBJ whole genome shotgun (WGS) entry which is preliminary data.</text>
</comment>
<feature type="compositionally biased region" description="Basic residues" evidence="1">
    <location>
        <begin position="1"/>
        <end position="12"/>
    </location>
</feature>
<evidence type="ECO:0000256" key="1">
    <source>
        <dbReference type="SAM" id="MobiDB-lite"/>
    </source>
</evidence>
<proteinExistence type="predicted"/>
<dbReference type="Proteomes" id="UP001234178">
    <property type="component" value="Unassembled WGS sequence"/>
</dbReference>
<evidence type="ECO:0000313" key="2">
    <source>
        <dbReference type="EMBL" id="KAK4045521.1"/>
    </source>
</evidence>
<accession>A0ABR0BAB0</accession>
<reference evidence="2 3" key="1">
    <citation type="journal article" date="2023" name="Nucleic Acids Res.">
        <title>The hologenome of Daphnia magna reveals possible DNA methylation and microbiome-mediated evolution of the host genome.</title>
        <authorList>
            <person name="Chaturvedi A."/>
            <person name="Li X."/>
            <person name="Dhandapani V."/>
            <person name="Marshall H."/>
            <person name="Kissane S."/>
            <person name="Cuenca-Cambronero M."/>
            <person name="Asole G."/>
            <person name="Calvet F."/>
            <person name="Ruiz-Romero M."/>
            <person name="Marangio P."/>
            <person name="Guigo R."/>
            <person name="Rago D."/>
            <person name="Mirbahai L."/>
            <person name="Eastwood N."/>
            <person name="Colbourne J.K."/>
            <person name="Zhou J."/>
            <person name="Mallon E."/>
            <person name="Orsini L."/>
        </authorList>
    </citation>
    <scope>NUCLEOTIDE SEQUENCE [LARGE SCALE GENOMIC DNA]</scope>
    <source>
        <strain evidence="2">LRV0_1</strain>
    </source>
</reference>
<organism evidence="2 3">
    <name type="scientific">Daphnia magna</name>
    <dbReference type="NCBI Taxonomy" id="35525"/>
    <lineage>
        <taxon>Eukaryota</taxon>
        <taxon>Metazoa</taxon>
        <taxon>Ecdysozoa</taxon>
        <taxon>Arthropoda</taxon>
        <taxon>Crustacea</taxon>
        <taxon>Branchiopoda</taxon>
        <taxon>Diplostraca</taxon>
        <taxon>Cladocera</taxon>
        <taxon>Anomopoda</taxon>
        <taxon>Daphniidae</taxon>
        <taxon>Daphnia</taxon>
    </lineage>
</organism>
<feature type="compositionally biased region" description="Basic and acidic residues" evidence="1">
    <location>
        <begin position="96"/>
        <end position="112"/>
    </location>
</feature>
<name>A0ABR0BAB0_9CRUS</name>
<feature type="region of interest" description="Disordered" evidence="1">
    <location>
        <begin position="1"/>
        <end position="171"/>
    </location>
</feature>
<protein>
    <submittedName>
        <fullName evidence="2">Uncharacterized protein</fullName>
    </submittedName>
</protein>
<gene>
    <name evidence="2" type="ORF">OUZ56_033145</name>
</gene>
<keyword evidence="3" id="KW-1185">Reference proteome</keyword>
<sequence length="218" mass="24018">MARKRERHRLQRTGKDFVTAGAGQQCVDPGSGGDRVRGSGHRPGNESVGEPSRQQRGGRERHGERRRHFRGAMPKDSASASTNFLRTCTALFGDEGGEHPRGIEPTAEEHPDAPATGDLAAYGPTKSVPNPRGGLLPRKRKLGQWGERARHVPAVSPDGDRRPRRNTNNFKEWRLLGLVGQEQRRLGDPPLVDRPRAEELLNDVKCVDATIPRAVSAR</sequence>
<evidence type="ECO:0000313" key="3">
    <source>
        <dbReference type="Proteomes" id="UP001234178"/>
    </source>
</evidence>